<evidence type="ECO:0000256" key="1">
    <source>
        <dbReference type="SAM" id="SignalP"/>
    </source>
</evidence>
<evidence type="ECO:0000313" key="3">
    <source>
        <dbReference type="Proteomes" id="UP000446768"/>
    </source>
</evidence>
<sequence length="83" mass="8946">MKIKPCTALMSAALLLAPVAHAEKYQWDTVAIGGGGDATGVIPGKSERNVVYQRIGAGGEYRWDAPNKRCRHGLFNGHPYHGL</sequence>
<keyword evidence="1" id="KW-0732">Signal</keyword>
<gene>
    <name evidence="2" type="ORF">GJ700_13120</name>
</gene>
<proteinExistence type="predicted"/>
<protein>
    <submittedName>
        <fullName evidence="2">Uncharacterized protein</fullName>
    </submittedName>
</protein>
<reference evidence="2 3" key="1">
    <citation type="submission" date="2019-11" db="EMBL/GenBank/DDBJ databases">
        <title>Novel species isolated from a subtropical stream in China.</title>
        <authorList>
            <person name="Lu H."/>
        </authorList>
    </citation>
    <scope>NUCLEOTIDE SEQUENCE [LARGE SCALE GENOMIC DNA]</scope>
    <source>
        <strain evidence="2 3">FT92W</strain>
    </source>
</reference>
<evidence type="ECO:0000313" key="2">
    <source>
        <dbReference type="EMBL" id="MRV72649.1"/>
    </source>
</evidence>
<keyword evidence="3" id="KW-1185">Reference proteome</keyword>
<comment type="caution">
    <text evidence="2">The sequence shown here is derived from an EMBL/GenBank/DDBJ whole genome shotgun (WGS) entry which is preliminary data.</text>
</comment>
<dbReference type="Proteomes" id="UP000446768">
    <property type="component" value="Unassembled WGS sequence"/>
</dbReference>
<dbReference type="EMBL" id="WKJJ01000007">
    <property type="protein sequence ID" value="MRV72649.1"/>
    <property type="molecule type" value="Genomic_DNA"/>
</dbReference>
<organism evidence="2 3">
    <name type="scientific">Pseudoduganella rivuli</name>
    <dbReference type="NCBI Taxonomy" id="2666085"/>
    <lineage>
        <taxon>Bacteria</taxon>
        <taxon>Pseudomonadati</taxon>
        <taxon>Pseudomonadota</taxon>
        <taxon>Betaproteobacteria</taxon>
        <taxon>Burkholderiales</taxon>
        <taxon>Oxalobacteraceae</taxon>
        <taxon>Telluria group</taxon>
        <taxon>Pseudoduganella</taxon>
    </lineage>
</organism>
<dbReference type="RefSeq" id="WP_154374402.1">
    <property type="nucleotide sequence ID" value="NZ_WKJJ01000007.1"/>
</dbReference>
<accession>A0A7X2IMN6</accession>
<feature type="signal peptide" evidence="1">
    <location>
        <begin position="1"/>
        <end position="22"/>
    </location>
</feature>
<name>A0A7X2IMN6_9BURK</name>
<feature type="chain" id="PRO_5030581029" evidence="1">
    <location>
        <begin position="23"/>
        <end position="83"/>
    </location>
</feature>
<dbReference type="AlphaFoldDB" id="A0A7X2IMN6"/>